<dbReference type="Pfam" id="PF09451">
    <property type="entry name" value="ATG27"/>
    <property type="match status" value="1"/>
</dbReference>
<keyword evidence="4" id="KW-0813">Transport</keyword>
<organism evidence="8">
    <name type="scientific">Pectinophora gossypiella</name>
    <name type="common">Cotton pink bollworm</name>
    <name type="synonym">Depressaria gossypiella</name>
    <dbReference type="NCBI Taxonomy" id="13191"/>
    <lineage>
        <taxon>Eukaryota</taxon>
        <taxon>Metazoa</taxon>
        <taxon>Ecdysozoa</taxon>
        <taxon>Arthropoda</taxon>
        <taxon>Hexapoda</taxon>
        <taxon>Insecta</taxon>
        <taxon>Pterygota</taxon>
        <taxon>Neoptera</taxon>
        <taxon>Endopterygota</taxon>
        <taxon>Lepidoptera</taxon>
        <taxon>Glossata</taxon>
        <taxon>Ditrysia</taxon>
        <taxon>Gelechioidea</taxon>
        <taxon>Gelechiidae</taxon>
        <taxon>Apatetrinae</taxon>
        <taxon>Pectinophora</taxon>
    </lineage>
</organism>
<evidence type="ECO:0000313" key="9">
    <source>
        <dbReference type="EMBL" id="JAT90957.1"/>
    </source>
</evidence>
<keyword evidence="5 7" id="KW-1133">Transmembrane helix</keyword>
<dbReference type="GO" id="GO:0005802">
    <property type="term" value="C:trans-Golgi network"/>
    <property type="evidence" value="ECO:0007669"/>
    <property type="project" value="TreeGrafter"/>
</dbReference>
<evidence type="ECO:0000256" key="5">
    <source>
        <dbReference type="ARBA" id="ARBA00022989"/>
    </source>
</evidence>
<proteinExistence type="predicted"/>
<dbReference type="Gene3D" id="2.70.130.10">
    <property type="entry name" value="Mannose-6-phosphate receptor binding domain"/>
    <property type="match status" value="1"/>
</dbReference>
<name>A0A1E1VYD8_PECGO</name>
<evidence type="ECO:0008006" key="10">
    <source>
        <dbReference type="Google" id="ProtNLM"/>
    </source>
</evidence>
<dbReference type="EMBL" id="GDQN01000097">
    <property type="protein sequence ID" value="JAT90957.1"/>
    <property type="molecule type" value="Transcribed_RNA"/>
</dbReference>
<evidence type="ECO:0000256" key="4">
    <source>
        <dbReference type="ARBA" id="ARBA00022927"/>
    </source>
</evidence>
<feature type="transmembrane region" description="Helical" evidence="7">
    <location>
        <begin position="28"/>
        <end position="44"/>
    </location>
</feature>
<gene>
    <name evidence="9" type="ORF">g.14512</name>
    <name evidence="8" type="ORF">g.14514</name>
</gene>
<dbReference type="PANTHER" id="PTHR15071">
    <property type="entry name" value="MANNOSE-6-PHOSPHATE RECEPTOR FAMILY MEMBER"/>
    <property type="match status" value="1"/>
</dbReference>
<comment type="subcellular location">
    <subcellularLocation>
        <location evidence="1">Preautophagosomal structure membrane</location>
        <topology evidence="1">Single-pass type I membrane protein</topology>
    </subcellularLocation>
</comment>
<keyword evidence="4" id="KW-0653">Protein transport</keyword>
<dbReference type="PANTHER" id="PTHR15071:SF0">
    <property type="entry name" value="MANNOSE 6-PHOSPHATE RECEPTOR-LIKE PROTEIN 1"/>
    <property type="match status" value="1"/>
</dbReference>
<dbReference type="SUPFAM" id="SSF50911">
    <property type="entry name" value="Mannose 6-phosphate receptor domain"/>
    <property type="match status" value="1"/>
</dbReference>
<dbReference type="OrthoDB" id="29460at2759"/>
<keyword evidence="6 7" id="KW-0472">Membrane</keyword>
<evidence type="ECO:0000256" key="2">
    <source>
        <dbReference type="ARBA" id="ARBA00022692"/>
    </source>
</evidence>
<feature type="transmembrane region" description="Helical" evidence="7">
    <location>
        <begin position="225"/>
        <end position="244"/>
    </location>
</feature>
<feature type="non-terminal residue" evidence="8">
    <location>
        <position position="1"/>
    </location>
</feature>
<dbReference type="InterPro" id="IPR018939">
    <property type="entry name" value="Autophagy-rel_prot_27"/>
</dbReference>
<dbReference type="AlphaFoldDB" id="A0A1E1VYD8"/>
<evidence type="ECO:0000256" key="7">
    <source>
        <dbReference type="SAM" id="Phobius"/>
    </source>
</evidence>
<keyword evidence="3" id="KW-0732">Signal</keyword>
<evidence type="ECO:0000256" key="3">
    <source>
        <dbReference type="ARBA" id="ARBA00022729"/>
    </source>
</evidence>
<dbReference type="InterPro" id="IPR009011">
    <property type="entry name" value="Man6P_isomerase_rcpt-bd_dom_sf"/>
</dbReference>
<dbReference type="GO" id="GO:0015031">
    <property type="term" value="P:protein transport"/>
    <property type="evidence" value="ECO:0007669"/>
    <property type="project" value="UniProtKB-KW"/>
</dbReference>
<dbReference type="GO" id="GO:0000139">
    <property type="term" value="C:Golgi membrane"/>
    <property type="evidence" value="ECO:0007669"/>
    <property type="project" value="UniProtKB-SubCell"/>
</dbReference>
<sequence>LTFDSCPSCRLRFRVILDYFIKKMDGSYCLHFVFILLGVVSFSVKAQDVCVQKTACSCEFSNGTGIDLSESAKSSFFTTQIYELRENNTQYELATYYYHPCFDVLPKVNTTVPGSTCNIPLSICRHANIMKPDGNVTGTFKYVEGPYEYMGSSNFTKMSPDGHSIEFANGPSLGKDTNVSSIMLLVCAETDDRLDVYSAEDPRKIVLSFYSRNACLRQIEEVGRSTGSTLLIIFFSFVVFYLVLGVCTKKFLMGATGVEVVPNLAFWSDLPNLVKDGWAFTLNGFKLPARGAGPTTSPDPNSYDSI</sequence>
<evidence type="ECO:0000256" key="1">
    <source>
        <dbReference type="ARBA" id="ARBA00004472"/>
    </source>
</evidence>
<evidence type="ECO:0000313" key="8">
    <source>
        <dbReference type="EMBL" id="JAT79746.1"/>
    </source>
</evidence>
<protein>
    <recommendedName>
        <fullName evidence="10">Cation-dependent mannose-6-phosphate receptor</fullName>
    </recommendedName>
</protein>
<evidence type="ECO:0000256" key="6">
    <source>
        <dbReference type="ARBA" id="ARBA00023136"/>
    </source>
</evidence>
<keyword evidence="2 7" id="KW-0812">Transmembrane</keyword>
<accession>A0A1E1VYD8</accession>
<dbReference type="EMBL" id="GDQN01011308">
    <property type="protein sequence ID" value="JAT79746.1"/>
    <property type="molecule type" value="Transcribed_RNA"/>
</dbReference>
<reference evidence="8" key="1">
    <citation type="submission" date="2015-09" db="EMBL/GenBank/DDBJ databases">
        <title>De novo assembly of Pectinophora gossypiella (Pink Bollworm) gut transcriptome.</title>
        <authorList>
            <person name="Tassone E.E."/>
        </authorList>
    </citation>
    <scope>NUCLEOTIDE SEQUENCE</scope>
</reference>
<dbReference type="GO" id="GO:0034045">
    <property type="term" value="C:phagophore assembly site membrane"/>
    <property type="evidence" value="ECO:0007669"/>
    <property type="project" value="UniProtKB-SubCell"/>
</dbReference>